<gene>
    <name evidence="5" type="ORF">GCM10010253_43120</name>
</gene>
<name>A0ABQ2TEV0_STRBA</name>
<feature type="binding site" evidence="3">
    <location>
        <begin position="377"/>
        <end position="384"/>
    </location>
    <ligand>
        <name>ATP</name>
        <dbReference type="ChEBI" id="CHEBI:30616"/>
    </ligand>
</feature>
<reference evidence="6" key="1">
    <citation type="journal article" date="2019" name="Int. J. Syst. Evol. Microbiol.">
        <title>The Global Catalogue of Microorganisms (GCM) 10K type strain sequencing project: providing services to taxonomists for standard genome sequencing and annotation.</title>
        <authorList>
            <consortium name="The Broad Institute Genomics Platform"/>
            <consortium name="The Broad Institute Genome Sequencing Center for Infectious Disease"/>
            <person name="Wu L."/>
            <person name="Ma J."/>
        </authorList>
    </citation>
    <scope>NUCLEOTIDE SEQUENCE [LARGE SCALE GENOMIC DNA]</scope>
    <source>
        <strain evidence="6">JCM 4350</strain>
    </source>
</reference>
<accession>A0ABQ2TEV0</accession>
<dbReference type="SUPFAM" id="SSF52540">
    <property type="entry name" value="P-loop containing nucleoside triphosphate hydrolases"/>
    <property type="match status" value="1"/>
</dbReference>
<keyword evidence="1 3" id="KW-0547">Nucleotide-binding</keyword>
<evidence type="ECO:0000256" key="2">
    <source>
        <dbReference type="ARBA" id="ARBA00022840"/>
    </source>
</evidence>
<dbReference type="InterPro" id="IPR002543">
    <property type="entry name" value="FtsK_dom"/>
</dbReference>
<feature type="domain" description="FtsK" evidence="4">
    <location>
        <begin position="352"/>
        <end position="548"/>
    </location>
</feature>
<dbReference type="PANTHER" id="PTHR22683">
    <property type="entry name" value="SPORULATION PROTEIN RELATED"/>
    <property type="match status" value="1"/>
</dbReference>
<protein>
    <recommendedName>
        <fullName evidence="4">FtsK domain-containing protein</fullName>
    </recommendedName>
</protein>
<proteinExistence type="predicted"/>
<keyword evidence="6" id="KW-1185">Reference proteome</keyword>
<dbReference type="Gene3D" id="3.40.50.300">
    <property type="entry name" value="P-loop containing nucleotide triphosphate hydrolases"/>
    <property type="match status" value="1"/>
</dbReference>
<evidence type="ECO:0000256" key="1">
    <source>
        <dbReference type="ARBA" id="ARBA00022741"/>
    </source>
</evidence>
<dbReference type="InterPro" id="IPR027417">
    <property type="entry name" value="P-loop_NTPase"/>
</dbReference>
<keyword evidence="2 3" id="KW-0067">ATP-binding</keyword>
<dbReference type="PANTHER" id="PTHR22683:SF41">
    <property type="entry name" value="DNA TRANSLOCASE FTSK"/>
    <property type="match status" value="1"/>
</dbReference>
<sequence>MSIETTPATPDPNWERFVADLTTDPVDKPAGPVLQKTADVPVNRPDLLGDMPLTPEWARTSTGWRARAAVGKVNSVRAFRRWVRRQNTEHGHTAQVFRGMRRTFLWIQGTEGVQIATARREVQQAQADYKTAKWGHDKRLVPGKEKDRRRAEMEKAFAGSVTAMTKYKSARKDARVRRGARGTLAAAAVAVPEGAGIYLAGGTGGLIATGAALAAFALIGRRTMGGELYEDRDAKFGDTHTLTDTMLTHVYQNARVIGTDDTLTLLTPCTLTADGQAWEVVFDLPSGIPTKKALTAKDAVAGALGVAVQQLNQGRGDREGRIRLRVSLHLPFTGAPARGPLLDVESINLWQAIPMGINLRGQAVSTEWVERSGLFGGEPGAGKSAAANDLLLAASLDPTVPLYLCDGKAGADITPFEQIATMYDTDGDPERLLEILEHIWTVEIPQRRALAKEHGSRKLTAEMAAKDARVNLAVLLVDEWSSYGAAADRKVREEMERLLRLIVQQGRALGIITLCATQKPDADSVPSGIRDILSIRWAMRCLTPQASDTILGQGYAAAGHNAQDILKSQRGVGIYMDGEGAEPELTRGYYYDDDEVALILERAYELRAKAWTLPAGSLPLAERLRGLGDAQADILAALLDAFDVRSDADGAPAEWLPGAVLIEYLTASGMDVSADALGRLVVRTDEDKVKRAWEGSRVFGYPRSRVIATVRDRFELGE</sequence>
<dbReference type="InterPro" id="IPR050206">
    <property type="entry name" value="FtsK/SpoIIIE/SftA"/>
</dbReference>
<organism evidence="5 6">
    <name type="scientific">Streptomyces badius</name>
    <dbReference type="NCBI Taxonomy" id="1941"/>
    <lineage>
        <taxon>Bacteria</taxon>
        <taxon>Bacillati</taxon>
        <taxon>Actinomycetota</taxon>
        <taxon>Actinomycetes</taxon>
        <taxon>Kitasatosporales</taxon>
        <taxon>Streptomycetaceae</taxon>
        <taxon>Streptomyces</taxon>
    </lineage>
</organism>
<comment type="caution">
    <text evidence="5">The sequence shown here is derived from an EMBL/GenBank/DDBJ whole genome shotgun (WGS) entry which is preliminary data.</text>
</comment>
<evidence type="ECO:0000313" key="6">
    <source>
        <dbReference type="Proteomes" id="UP000659767"/>
    </source>
</evidence>
<dbReference type="EMBL" id="BMSZ01000012">
    <property type="protein sequence ID" value="GGS63574.1"/>
    <property type="molecule type" value="Genomic_DNA"/>
</dbReference>
<evidence type="ECO:0000259" key="4">
    <source>
        <dbReference type="PROSITE" id="PS50901"/>
    </source>
</evidence>
<dbReference type="RefSeq" id="WP_199888858.1">
    <property type="nucleotide sequence ID" value="NZ_BMSZ01000012.1"/>
</dbReference>
<evidence type="ECO:0000256" key="3">
    <source>
        <dbReference type="PROSITE-ProRule" id="PRU00289"/>
    </source>
</evidence>
<evidence type="ECO:0000313" key="5">
    <source>
        <dbReference type="EMBL" id="GGS63574.1"/>
    </source>
</evidence>
<dbReference type="Proteomes" id="UP000659767">
    <property type="component" value="Unassembled WGS sequence"/>
</dbReference>
<dbReference type="PROSITE" id="PS50901">
    <property type="entry name" value="FTSK"/>
    <property type="match status" value="1"/>
</dbReference>